<dbReference type="Proteomes" id="UP000663868">
    <property type="component" value="Unassembled WGS sequence"/>
</dbReference>
<dbReference type="OrthoDB" id="10038055at2759"/>
<comment type="caution">
    <text evidence="5">The sequence shown here is derived from an EMBL/GenBank/DDBJ whole genome shotgun (WGS) entry which is preliminary data.</text>
</comment>
<dbReference type="EMBL" id="CAJOAY010000750">
    <property type="protein sequence ID" value="CAF3728262.1"/>
    <property type="molecule type" value="Genomic_DNA"/>
</dbReference>
<dbReference type="EMBL" id="CAJNOM010000009">
    <property type="protein sequence ID" value="CAF0776514.1"/>
    <property type="molecule type" value="Genomic_DNA"/>
</dbReference>
<evidence type="ECO:0000313" key="6">
    <source>
        <dbReference type="EMBL" id="CAF1398041.1"/>
    </source>
</evidence>
<dbReference type="Proteomes" id="UP000663881">
    <property type="component" value="Unassembled WGS sequence"/>
</dbReference>
<evidence type="ECO:0000313" key="4">
    <source>
        <dbReference type="EMBL" id="CAF0963024.1"/>
    </source>
</evidence>
<name>A0A815H6J1_9BILA</name>
<evidence type="ECO:0000313" key="11">
    <source>
        <dbReference type="Proteomes" id="UP000663832"/>
    </source>
</evidence>
<evidence type="ECO:0000313" key="2">
    <source>
        <dbReference type="EMBL" id="CAF0776514.1"/>
    </source>
</evidence>
<dbReference type="Proteomes" id="UP000663832">
    <property type="component" value="Unassembled WGS sequence"/>
</dbReference>
<dbReference type="EMBL" id="CAJNON010000019">
    <property type="protein sequence ID" value="CAF0793512.1"/>
    <property type="molecule type" value="Genomic_DNA"/>
</dbReference>
<reference evidence="5" key="1">
    <citation type="submission" date="2021-02" db="EMBL/GenBank/DDBJ databases">
        <authorList>
            <person name="Nowell W R."/>
        </authorList>
    </citation>
    <scope>NUCLEOTIDE SEQUENCE</scope>
</reference>
<dbReference type="EMBL" id="CAJNOE010000858">
    <property type="protein sequence ID" value="CAF1347694.1"/>
    <property type="molecule type" value="Genomic_DNA"/>
</dbReference>
<dbReference type="Proteomes" id="UP000663860">
    <property type="component" value="Unassembled WGS sequence"/>
</dbReference>
<dbReference type="AlphaFoldDB" id="A0A815H6J1"/>
<dbReference type="Proteomes" id="UP000663891">
    <property type="component" value="Unassembled WGS sequence"/>
</dbReference>
<dbReference type="Proteomes" id="UP000663845">
    <property type="component" value="Unassembled WGS sequence"/>
</dbReference>
<accession>A0A815H6J1</accession>
<dbReference type="EMBL" id="CAJOBB010000667">
    <property type="protein sequence ID" value="CAF3726758.1"/>
    <property type="molecule type" value="Genomic_DNA"/>
</dbReference>
<evidence type="ECO:0000313" key="7">
    <source>
        <dbReference type="EMBL" id="CAF1572238.1"/>
    </source>
</evidence>
<evidence type="ECO:0000313" key="5">
    <source>
        <dbReference type="EMBL" id="CAF1347694.1"/>
    </source>
</evidence>
<feature type="transmembrane region" description="Helical" evidence="1">
    <location>
        <begin position="20"/>
        <end position="43"/>
    </location>
</feature>
<dbReference type="EMBL" id="CAJNOG010001017">
    <property type="protein sequence ID" value="CAF1398041.1"/>
    <property type="molecule type" value="Genomic_DNA"/>
</dbReference>
<keyword evidence="1" id="KW-0472">Membrane</keyword>
<evidence type="ECO:0000313" key="9">
    <source>
        <dbReference type="EMBL" id="CAF3726758.1"/>
    </source>
</evidence>
<evidence type="ECO:0000313" key="12">
    <source>
        <dbReference type="Proteomes" id="UP000663860"/>
    </source>
</evidence>
<dbReference type="EMBL" id="CAJNOI010000057">
    <property type="protein sequence ID" value="CAF0963024.1"/>
    <property type="molecule type" value="Genomic_DNA"/>
</dbReference>
<dbReference type="Proteomes" id="UP000663877">
    <property type="component" value="Unassembled WGS sequence"/>
</dbReference>
<evidence type="ECO:0000256" key="1">
    <source>
        <dbReference type="SAM" id="Phobius"/>
    </source>
</evidence>
<dbReference type="EMBL" id="CAJOAZ010000078">
    <property type="protein sequence ID" value="CAF3520338.1"/>
    <property type="molecule type" value="Genomic_DNA"/>
</dbReference>
<dbReference type="Proteomes" id="UP000663844">
    <property type="component" value="Unassembled WGS sequence"/>
</dbReference>
<sequence>MAQCFNSWTNQYVYCGSNVGVYIAVGIVIPVCILILVLLIAIYRRYKLKQVRREQQQISMSTVVPINNTEDQQQMPQGYVYPPTYSTTVTETLYDKPPSYEQTVHDLSETNNAFEHTAAILPITTVTSSSSQPIHPLQKQT</sequence>
<keyword evidence="1" id="KW-0812">Transmembrane</keyword>
<evidence type="ECO:0000313" key="10">
    <source>
        <dbReference type="EMBL" id="CAF3728262.1"/>
    </source>
</evidence>
<keyword evidence="11" id="KW-1185">Reference proteome</keyword>
<evidence type="ECO:0000313" key="3">
    <source>
        <dbReference type="EMBL" id="CAF0793512.1"/>
    </source>
</evidence>
<proteinExistence type="predicted"/>
<evidence type="ECO:0000313" key="8">
    <source>
        <dbReference type="EMBL" id="CAF3520338.1"/>
    </source>
</evidence>
<organism evidence="5 12">
    <name type="scientific">Adineta steineri</name>
    <dbReference type="NCBI Taxonomy" id="433720"/>
    <lineage>
        <taxon>Eukaryota</taxon>
        <taxon>Metazoa</taxon>
        <taxon>Spiralia</taxon>
        <taxon>Gnathifera</taxon>
        <taxon>Rotifera</taxon>
        <taxon>Eurotatoria</taxon>
        <taxon>Bdelloidea</taxon>
        <taxon>Adinetida</taxon>
        <taxon>Adinetidae</taxon>
        <taxon>Adineta</taxon>
    </lineage>
</organism>
<gene>
    <name evidence="4" type="ORF">BJG266_LOCUS13856</name>
    <name evidence="5" type="ORF">IZO911_LOCUS36593</name>
    <name evidence="6" type="ORF">JYZ213_LOCUS37594</name>
    <name evidence="9" type="ORF">KXQ929_LOCUS12778</name>
    <name evidence="10" type="ORF">OKA104_LOCUS14315</name>
    <name evidence="8" type="ORF">OXD698_LOCUS2384</name>
    <name evidence="2" type="ORF">QVE165_LOCUS2915</name>
    <name evidence="7" type="ORF">QVE165_LOCUS48968</name>
    <name evidence="3" type="ORF">VCS650_LOCUS3625</name>
</gene>
<keyword evidence="1" id="KW-1133">Transmembrane helix</keyword>
<dbReference type="EMBL" id="CAJNOM010000857">
    <property type="protein sequence ID" value="CAF1572238.1"/>
    <property type="molecule type" value="Genomic_DNA"/>
</dbReference>
<protein>
    <submittedName>
        <fullName evidence="5">Uncharacterized protein</fullName>
    </submittedName>
</protein>